<dbReference type="Pfam" id="PF08447">
    <property type="entry name" value="PAS_3"/>
    <property type="match status" value="1"/>
</dbReference>
<dbReference type="InterPro" id="IPR013655">
    <property type="entry name" value="PAS_fold_3"/>
</dbReference>
<keyword evidence="4" id="KW-1185">Reference proteome</keyword>
<dbReference type="SMART" id="SM00331">
    <property type="entry name" value="PP2C_SIG"/>
    <property type="match status" value="1"/>
</dbReference>
<dbReference type="SUPFAM" id="SSF55781">
    <property type="entry name" value="GAF domain-like"/>
    <property type="match status" value="1"/>
</dbReference>
<accession>A0ABQ2EZ21</accession>
<evidence type="ECO:0000259" key="2">
    <source>
        <dbReference type="SMART" id="SM00331"/>
    </source>
</evidence>
<name>A0ABQ2EZ21_9ACTN</name>
<dbReference type="RefSeq" id="WP_189111736.1">
    <property type="nucleotide sequence ID" value="NZ_BMMV01000038.1"/>
</dbReference>
<dbReference type="PANTHER" id="PTHR43156:SF2">
    <property type="entry name" value="STAGE II SPORULATION PROTEIN E"/>
    <property type="match status" value="1"/>
</dbReference>
<evidence type="ECO:0000313" key="4">
    <source>
        <dbReference type="Proteomes" id="UP000660265"/>
    </source>
</evidence>
<sequence>MGSFDWEPRSGTLQVDDAGLALFALRPEDYDGRLGSLLPRVEDRERLHAAWEEHIKADRTSFSIHFLITWHEGEPRWVHMGGRILRDERVPPGRVVGVLRDTAAELTGAGRGLTSALQRSAEALSTALTVNDVISVLTGRGGLERFGADGLALGLMNGEFLDLVELSGNDMELFHGLVHRRADSTTPLAEAVMANEARFYSSAAELLRRFPRMQSYVEQLGGVSGVAYLPLTAQARTIGGLALIFRQHVRFSAEDRDLCLGMAAILSQSLQRAMLFDSERDVATSLQESMLPRSIPKFDGTDIAVRYRAASSGRAVGGDWYDVIALPGGRVGVVVGDVQGHDTHAAAIMGQLRIALRAFAGEGHAPSRVLERASRFLTELDTDRFATCTYAEVYPATGEVGAARAGHLNPLVRNGDGTVSEPDLEGGLPLGIATEFGREYFPETRAALAPGESLILCTDGLVEEAGSDLTVGVADLAEAVRTGPPGAEALADHIAECLSDRWGTHDDVALLILRRLPARR</sequence>
<dbReference type="Gene3D" id="3.30.450.40">
    <property type="match status" value="1"/>
</dbReference>
<dbReference type="InterPro" id="IPR052016">
    <property type="entry name" value="Bact_Sigma-Reg"/>
</dbReference>
<dbReference type="SUPFAM" id="SSF81606">
    <property type="entry name" value="PP2C-like"/>
    <property type="match status" value="1"/>
</dbReference>
<comment type="caution">
    <text evidence="3">The sequence shown here is derived from an EMBL/GenBank/DDBJ whole genome shotgun (WGS) entry which is preliminary data.</text>
</comment>
<gene>
    <name evidence="3" type="ORF">GCM10011583_71360</name>
</gene>
<feature type="domain" description="PPM-type phosphatase" evidence="2">
    <location>
        <begin position="298"/>
        <end position="515"/>
    </location>
</feature>
<evidence type="ECO:0000256" key="1">
    <source>
        <dbReference type="ARBA" id="ARBA00022801"/>
    </source>
</evidence>
<evidence type="ECO:0000313" key="3">
    <source>
        <dbReference type="EMBL" id="GGK29179.1"/>
    </source>
</evidence>
<dbReference type="InterPro" id="IPR036457">
    <property type="entry name" value="PPM-type-like_dom_sf"/>
</dbReference>
<dbReference type="Pfam" id="PF07228">
    <property type="entry name" value="SpoIIE"/>
    <property type="match status" value="1"/>
</dbReference>
<dbReference type="InterPro" id="IPR035965">
    <property type="entry name" value="PAS-like_dom_sf"/>
</dbReference>
<organism evidence="3 4">
    <name type="scientific">Streptomyces camponoticapitis</name>
    <dbReference type="NCBI Taxonomy" id="1616125"/>
    <lineage>
        <taxon>Bacteria</taxon>
        <taxon>Bacillati</taxon>
        <taxon>Actinomycetota</taxon>
        <taxon>Actinomycetes</taxon>
        <taxon>Kitasatosporales</taxon>
        <taxon>Streptomycetaceae</taxon>
        <taxon>Streptomyces</taxon>
    </lineage>
</organism>
<dbReference type="InterPro" id="IPR000014">
    <property type="entry name" value="PAS"/>
</dbReference>
<dbReference type="EMBL" id="BMMV01000038">
    <property type="protein sequence ID" value="GGK29179.1"/>
    <property type="molecule type" value="Genomic_DNA"/>
</dbReference>
<dbReference type="InterPro" id="IPR029016">
    <property type="entry name" value="GAF-like_dom_sf"/>
</dbReference>
<keyword evidence="1" id="KW-0378">Hydrolase</keyword>
<protein>
    <recommendedName>
        <fullName evidence="2">PPM-type phosphatase domain-containing protein</fullName>
    </recommendedName>
</protein>
<dbReference type="PANTHER" id="PTHR43156">
    <property type="entry name" value="STAGE II SPORULATION PROTEIN E-RELATED"/>
    <property type="match status" value="1"/>
</dbReference>
<dbReference type="CDD" id="cd00130">
    <property type="entry name" value="PAS"/>
    <property type="match status" value="1"/>
</dbReference>
<reference evidence="4" key="1">
    <citation type="journal article" date="2019" name="Int. J. Syst. Evol. Microbiol.">
        <title>The Global Catalogue of Microorganisms (GCM) 10K type strain sequencing project: providing services to taxonomists for standard genome sequencing and annotation.</title>
        <authorList>
            <consortium name="The Broad Institute Genomics Platform"/>
            <consortium name="The Broad Institute Genome Sequencing Center for Infectious Disease"/>
            <person name="Wu L."/>
            <person name="Ma J."/>
        </authorList>
    </citation>
    <scope>NUCLEOTIDE SEQUENCE [LARGE SCALE GENOMIC DNA]</scope>
    <source>
        <strain evidence="4">CGMCC 4.7275</strain>
    </source>
</reference>
<dbReference type="SUPFAM" id="SSF55785">
    <property type="entry name" value="PYP-like sensor domain (PAS domain)"/>
    <property type="match status" value="1"/>
</dbReference>
<dbReference type="Gene3D" id="3.30.450.20">
    <property type="entry name" value="PAS domain"/>
    <property type="match status" value="1"/>
</dbReference>
<dbReference type="Proteomes" id="UP000660265">
    <property type="component" value="Unassembled WGS sequence"/>
</dbReference>
<dbReference type="Gene3D" id="3.60.40.10">
    <property type="entry name" value="PPM-type phosphatase domain"/>
    <property type="match status" value="1"/>
</dbReference>
<dbReference type="InterPro" id="IPR001932">
    <property type="entry name" value="PPM-type_phosphatase-like_dom"/>
</dbReference>
<proteinExistence type="predicted"/>